<evidence type="ECO:0000256" key="6">
    <source>
        <dbReference type="ARBA" id="ARBA00023136"/>
    </source>
</evidence>
<evidence type="ECO:0000256" key="5">
    <source>
        <dbReference type="ARBA" id="ARBA00022692"/>
    </source>
</evidence>
<comment type="subcellular location">
    <subcellularLocation>
        <location evidence="1">Cell outer membrane</location>
    </subcellularLocation>
</comment>
<keyword evidence="9" id="KW-1185">Reference proteome</keyword>
<dbReference type="PANTHER" id="PTHR30026:SF20">
    <property type="entry name" value="OUTER MEMBRANE PROTEIN TOLC"/>
    <property type="match status" value="1"/>
</dbReference>
<evidence type="ECO:0000256" key="7">
    <source>
        <dbReference type="ARBA" id="ARBA00023237"/>
    </source>
</evidence>
<dbReference type="EMBL" id="BMKN01000001">
    <property type="protein sequence ID" value="GGE38856.1"/>
    <property type="molecule type" value="Genomic_DNA"/>
</dbReference>
<dbReference type="InterPro" id="IPR003423">
    <property type="entry name" value="OMP_efflux"/>
</dbReference>
<evidence type="ECO:0000256" key="4">
    <source>
        <dbReference type="ARBA" id="ARBA00022452"/>
    </source>
</evidence>
<evidence type="ECO:0000256" key="2">
    <source>
        <dbReference type="ARBA" id="ARBA00007613"/>
    </source>
</evidence>
<dbReference type="GO" id="GO:0015288">
    <property type="term" value="F:porin activity"/>
    <property type="evidence" value="ECO:0007669"/>
    <property type="project" value="TreeGrafter"/>
</dbReference>
<name>A0A917EI71_9RHOB</name>
<keyword evidence="4" id="KW-1134">Transmembrane beta strand</keyword>
<sequence length="495" mass="53425">MSFKYAKHVAALAMAGGLIGCGEGATTKATDERLAGLLENGIDSDHKAKSDERLAKLLGKENATGALAGPYGSQVEVADRAQLPQLLASALERNTRIGAAAQSINKADALRLNAIFGYLPQVSFVYDQSEVDQAVISTDNEVFELGEAQYPVTTTTLMLQQPILDLGRIFGIQYAKNARSLAEVDYIGTVRDVSYEVFDAYVVAVQAKRQSASLRQRQNLIGRQINSRNALEEIGLGNVVEESSLRSERANLAAEEANESARYANAIGDLSFLTGAVVRDISDVQLPSSIFGAERRVSADDAVEAGLTNNPAVMASALRAVGAEINRKRALSEDFAPVLNAYATLEAETREASRFGGGSETEDTTVGLRLTIPIFNARGNGYARLPATVDARAEVLEYHASRRQLETEIRATHARMGQLSKAVSSARSAASQAGRALSSERQRVEAGESVDLAVAARQLRLNLARERVSYYQAEYLRAWARLQYLMGEDLAKAAF</sequence>
<evidence type="ECO:0000256" key="3">
    <source>
        <dbReference type="ARBA" id="ARBA00022448"/>
    </source>
</evidence>
<protein>
    <submittedName>
        <fullName evidence="8">Protein CyaE</fullName>
    </submittedName>
</protein>
<proteinExistence type="inferred from homology"/>
<dbReference type="InterPro" id="IPR051906">
    <property type="entry name" value="TolC-like"/>
</dbReference>
<dbReference type="RefSeq" id="WP_095596739.1">
    <property type="nucleotide sequence ID" value="NZ_BMKN01000001.1"/>
</dbReference>
<dbReference type="AlphaFoldDB" id="A0A917EI71"/>
<dbReference type="GO" id="GO:0015562">
    <property type="term" value="F:efflux transmembrane transporter activity"/>
    <property type="evidence" value="ECO:0007669"/>
    <property type="project" value="InterPro"/>
</dbReference>
<dbReference type="SUPFAM" id="SSF56954">
    <property type="entry name" value="Outer membrane efflux proteins (OEP)"/>
    <property type="match status" value="1"/>
</dbReference>
<evidence type="ECO:0000313" key="8">
    <source>
        <dbReference type="EMBL" id="GGE38856.1"/>
    </source>
</evidence>
<dbReference type="GO" id="GO:1990281">
    <property type="term" value="C:efflux pump complex"/>
    <property type="evidence" value="ECO:0007669"/>
    <property type="project" value="TreeGrafter"/>
</dbReference>
<evidence type="ECO:0000313" key="9">
    <source>
        <dbReference type="Proteomes" id="UP000606730"/>
    </source>
</evidence>
<dbReference type="Gene3D" id="1.20.1600.10">
    <property type="entry name" value="Outer membrane efflux proteins (OEP)"/>
    <property type="match status" value="1"/>
</dbReference>
<keyword evidence="5" id="KW-0812">Transmembrane</keyword>
<keyword evidence="3" id="KW-0813">Transport</keyword>
<dbReference type="OrthoDB" id="7318746at2"/>
<dbReference type="PANTHER" id="PTHR30026">
    <property type="entry name" value="OUTER MEMBRANE PROTEIN TOLC"/>
    <property type="match status" value="1"/>
</dbReference>
<evidence type="ECO:0000256" key="1">
    <source>
        <dbReference type="ARBA" id="ARBA00004442"/>
    </source>
</evidence>
<dbReference type="Pfam" id="PF02321">
    <property type="entry name" value="OEP"/>
    <property type="match status" value="1"/>
</dbReference>
<dbReference type="GO" id="GO:0009279">
    <property type="term" value="C:cell outer membrane"/>
    <property type="evidence" value="ECO:0007669"/>
    <property type="project" value="UniProtKB-SubCell"/>
</dbReference>
<keyword evidence="7" id="KW-0998">Cell outer membrane</keyword>
<accession>A0A917EI71</accession>
<keyword evidence="6" id="KW-0472">Membrane</keyword>
<comment type="caution">
    <text evidence="8">The sequence shown here is derived from an EMBL/GenBank/DDBJ whole genome shotgun (WGS) entry which is preliminary data.</text>
</comment>
<reference evidence="8" key="1">
    <citation type="journal article" date="2014" name="Int. J. Syst. Evol. Microbiol.">
        <title>Complete genome sequence of Corynebacterium casei LMG S-19264T (=DSM 44701T), isolated from a smear-ripened cheese.</title>
        <authorList>
            <consortium name="US DOE Joint Genome Institute (JGI-PGF)"/>
            <person name="Walter F."/>
            <person name="Albersmeier A."/>
            <person name="Kalinowski J."/>
            <person name="Ruckert C."/>
        </authorList>
    </citation>
    <scope>NUCLEOTIDE SEQUENCE</scope>
    <source>
        <strain evidence="8">CGMCC 1.16012</strain>
    </source>
</reference>
<comment type="similarity">
    <text evidence="2">Belongs to the outer membrane factor (OMF) (TC 1.B.17) family.</text>
</comment>
<reference evidence="8" key="2">
    <citation type="submission" date="2020-09" db="EMBL/GenBank/DDBJ databases">
        <authorList>
            <person name="Sun Q."/>
            <person name="Zhou Y."/>
        </authorList>
    </citation>
    <scope>NUCLEOTIDE SEQUENCE</scope>
    <source>
        <strain evidence="8">CGMCC 1.16012</strain>
    </source>
</reference>
<gene>
    <name evidence="8" type="ORF">GCM10011517_03280</name>
</gene>
<dbReference type="PROSITE" id="PS51257">
    <property type="entry name" value="PROKAR_LIPOPROTEIN"/>
    <property type="match status" value="1"/>
</dbReference>
<organism evidence="8 9">
    <name type="scientific">Actibacterium pelagium</name>
    <dbReference type="NCBI Taxonomy" id="2029103"/>
    <lineage>
        <taxon>Bacteria</taxon>
        <taxon>Pseudomonadati</taxon>
        <taxon>Pseudomonadota</taxon>
        <taxon>Alphaproteobacteria</taxon>
        <taxon>Rhodobacterales</taxon>
        <taxon>Roseobacteraceae</taxon>
        <taxon>Actibacterium</taxon>
    </lineage>
</organism>
<dbReference type="Proteomes" id="UP000606730">
    <property type="component" value="Unassembled WGS sequence"/>
</dbReference>